<feature type="domain" description="RRM" evidence="4">
    <location>
        <begin position="710"/>
        <end position="786"/>
    </location>
</feature>
<evidence type="ECO:0000313" key="6">
    <source>
        <dbReference type="Proteomes" id="UP001165190"/>
    </source>
</evidence>
<feature type="compositionally biased region" description="Acidic residues" evidence="3">
    <location>
        <begin position="232"/>
        <end position="243"/>
    </location>
</feature>
<evidence type="ECO:0000313" key="5">
    <source>
        <dbReference type="EMBL" id="GMI77794.1"/>
    </source>
</evidence>
<feature type="domain" description="RRM" evidence="4">
    <location>
        <begin position="611"/>
        <end position="694"/>
    </location>
</feature>
<feature type="region of interest" description="Disordered" evidence="3">
    <location>
        <begin position="93"/>
        <end position="132"/>
    </location>
</feature>
<dbReference type="FunFam" id="3.30.70.330:FF:000442">
    <property type="entry name" value="Multiple RNA-binding domain-containing protein 1"/>
    <property type="match status" value="1"/>
</dbReference>
<dbReference type="GO" id="GO:0003723">
    <property type="term" value="F:RNA binding"/>
    <property type="evidence" value="ECO:0007669"/>
    <property type="project" value="UniProtKB-UniRule"/>
</dbReference>
<evidence type="ECO:0000256" key="2">
    <source>
        <dbReference type="PROSITE-ProRule" id="PRU00176"/>
    </source>
</evidence>
<dbReference type="CDD" id="cd12318">
    <property type="entry name" value="RRM5_RBM19_like"/>
    <property type="match status" value="1"/>
</dbReference>
<dbReference type="CDD" id="cd12320">
    <property type="entry name" value="RRM6_RBM19_RRM5_MRD1"/>
    <property type="match status" value="1"/>
</dbReference>
<dbReference type="Pfam" id="PF00076">
    <property type="entry name" value="RRM_1"/>
    <property type="match status" value="5"/>
</dbReference>
<dbReference type="InterPro" id="IPR003954">
    <property type="entry name" value="RRM_euk-type"/>
</dbReference>
<dbReference type="FunFam" id="3.30.70.330:FF:000738">
    <property type="entry name" value="RNA-binding motif protein 19"/>
    <property type="match status" value="1"/>
</dbReference>
<evidence type="ECO:0000256" key="3">
    <source>
        <dbReference type="SAM" id="MobiDB-lite"/>
    </source>
</evidence>
<feature type="compositionally biased region" description="Basic and acidic residues" evidence="3">
    <location>
        <begin position="820"/>
        <end position="836"/>
    </location>
</feature>
<proteinExistence type="predicted"/>
<dbReference type="PROSITE" id="PS50102">
    <property type="entry name" value="RRM"/>
    <property type="match status" value="5"/>
</dbReference>
<feature type="domain" description="RRM" evidence="4">
    <location>
        <begin position="489"/>
        <end position="561"/>
    </location>
</feature>
<dbReference type="AlphaFoldDB" id="A0A9W7LUJ9"/>
<name>A0A9W7LUJ9_HIBTR</name>
<keyword evidence="1 2" id="KW-0694">RNA-binding</keyword>
<reference evidence="5" key="1">
    <citation type="submission" date="2023-05" db="EMBL/GenBank/DDBJ databases">
        <title>Genome and transcriptome analyses reveal genes involved in the formation of fine ridges on petal epidermal cells in Hibiscus trionum.</title>
        <authorList>
            <person name="Koshimizu S."/>
            <person name="Masuda S."/>
            <person name="Ishii T."/>
            <person name="Shirasu K."/>
            <person name="Hoshino A."/>
            <person name="Arita M."/>
        </authorList>
    </citation>
    <scope>NUCLEOTIDE SEQUENCE</scope>
    <source>
        <strain evidence="5">Hamamatsu line</strain>
    </source>
</reference>
<feature type="domain" description="RRM" evidence="4">
    <location>
        <begin position="12"/>
        <end position="89"/>
    </location>
</feature>
<sequence>MAQTHSINELRSRICVKNLPKHVAEERLRDFFSQKGEVTDAKLMRTRDGKSRQFAFIGYRTEQEAGEAIKYFNKSYLDTSRIICEIARKVGDPNTPHPWSRYSTKEQDNSTETGKNKVGTKSSGKKDIENGDNDDLQLQEFLQLMQPRVKSKMWANDIVLDTPVNQNSKATEKKGVAEKDCGKTSASVDVDSDETDIALDEDETKASENIARNEVISDMDYFKSRVKKDWSDSESDDSEESDDGDLKGKQNSSSENVILDQIQEGSSNDLDGEIPDPGNPSSGVKDDRGEVLESGRLFVRNLPYTATEDELTELFSKFGDLSQVHLVIDKDTKRSKGIAYILYKVPECAVRALEEVDKSIFQGRLLHVMPAKLKKSADKIDDLANQGSKSFKQKREEERKASEASGDTRAWNSLFMRPDTVVENIARKYGVSKSELLDREADDLAVRIALGETQVISETKKALTNAGVNLSSLEEIAAGKMDGIKRSNHVLLAKNLPYGSSEGELAKMFGKFGSLDKIILPPTKTLALVVFLEPGEARAAFKGLAYKRYKDAPLYLEWAPDNVLIKSSSSEGDNKKNDAAVGEHDVKRAILEQHMEGISDADIDPDRIESRSLFVKNLNFKTTEESLKNHFTELVKEGRIKSIRVKKHMKNGKQVSMGYGFIEFDSVETASNVCKDLQGTILDGHALILQLCHAKTEQAVKNVEKDKSSTKLLVRNVAFEATEKDLRQLFSPFGQVKSLRLPMKFGNHRGFAFVEFVTKQEAQNALQALSSTHLYGRHLVIERAKEGESLEELRARTAAQFTNEENGHQNPTRLSKKRKNVDIFDDGRKKSGKISD</sequence>
<dbReference type="InterPro" id="IPR035979">
    <property type="entry name" value="RBD_domain_sf"/>
</dbReference>
<protein>
    <recommendedName>
        <fullName evidence="4">RRM domain-containing protein</fullName>
    </recommendedName>
</protein>
<feature type="region of interest" description="Disordered" evidence="3">
    <location>
        <begin position="385"/>
        <end position="405"/>
    </location>
</feature>
<keyword evidence="6" id="KW-1185">Reference proteome</keyword>
<dbReference type="EMBL" id="BSYR01000014">
    <property type="protein sequence ID" value="GMI77794.1"/>
    <property type="molecule type" value="Genomic_DNA"/>
</dbReference>
<dbReference type="PANTHER" id="PTHR10352">
    <property type="entry name" value="EUKARYOTIC TRANSLATION INITIATION FACTOR 3 SUBUNIT G"/>
    <property type="match status" value="1"/>
</dbReference>
<evidence type="ECO:0000259" key="4">
    <source>
        <dbReference type="PROSITE" id="PS50102"/>
    </source>
</evidence>
<dbReference type="FunFam" id="3.30.70.330:FF:000484">
    <property type="entry name" value="Multiple RNA-binding domain-containing protein 1"/>
    <property type="match status" value="1"/>
</dbReference>
<feature type="compositionally biased region" description="Basic and acidic residues" evidence="3">
    <location>
        <begin position="393"/>
        <end position="402"/>
    </location>
</feature>
<dbReference type="Gene3D" id="3.30.70.330">
    <property type="match status" value="5"/>
</dbReference>
<dbReference type="CDD" id="cd12316">
    <property type="entry name" value="RRM3_RBM19_RRM2_MRD1"/>
    <property type="match status" value="1"/>
</dbReference>
<gene>
    <name evidence="5" type="ORF">HRI_001448700</name>
</gene>
<feature type="region of interest" description="Disordered" evidence="3">
    <location>
        <begin position="802"/>
        <end position="836"/>
    </location>
</feature>
<dbReference type="OrthoDB" id="439639at2759"/>
<feature type="region of interest" description="Disordered" evidence="3">
    <location>
        <begin position="167"/>
        <end position="211"/>
    </location>
</feature>
<dbReference type="CDD" id="cd12317">
    <property type="entry name" value="RRM4_RBM19_RRM3_MRD1"/>
    <property type="match status" value="1"/>
</dbReference>
<evidence type="ECO:0000256" key="1">
    <source>
        <dbReference type="ARBA" id="ARBA00022884"/>
    </source>
</evidence>
<organism evidence="5 6">
    <name type="scientific">Hibiscus trionum</name>
    <name type="common">Flower of an hour</name>
    <dbReference type="NCBI Taxonomy" id="183268"/>
    <lineage>
        <taxon>Eukaryota</taxon>
        <taxon>Viridiplantae</taxon>
        <taxon>Streptophyta</taxon>
        <taxon>Embryophyta</taxon>
        <taxon>Tracheophyta</taxon>
        <taxon>Spermatophyta</taxon>
        <taxon>Magnoliopsida</taxon>
        <taxon>eudicotyledons</taxon>
        <taxon>Gunneridae</taxon>
        <taxon>Pentapetalae</taxon>
        <taxon>rosids</taxon>
        <taxon>malvids</taxon>
        <taxon>Malvales</taxon>
        <taxon>Malvaceae</taxon>
        <taxon>Malvoideae</taxon>
        <taxon>Hibiscus</taxon>
    </lineage>
</organism>
<feature type="domain" description="RRM" evidence="4">
    <location>
        <begin position="295"/>
        <end position="373"/>
    </location>
</feature>
<dbReference type="SMART" id="SM00360">
    <property type="entry name" value="RRM"/>
    <property type="match status" value="5"/>
</dbReference>
<dbReference type="Proteomes" id="UP001165190">
    <property type="component" value="Unassembled WGS sequence"/>
</dbReference>
<dbReference type="SUPFAM" id="SSF54928">
    <property type="entry name" value="RNA-binding domain, RBD"/>
    <property type="match status" value="4"/>
</dbReference>
<accession>A0A9W7LUJ9</accession>
<dbReference type="SMART" id="SM00361">
    <property type="entry name" value="RRM_1"/>
    <property type="match status" value="3"/>
</dbReference>
<feature type="region of interest" description="Disordered" evidence="3">
    <location>
        <begin position="227"/>
        <end position="288"/>
    </location>
</feature>
<comment type="caution">
    <text evidence="5">The sequence shown here is derived from an EMBL/GenBank/DDBJ whole genome shotgun (WGS) entry which is preliminary data.</text>
</comment>
<dbReference type="InterPro" id="IPR034423">
    <property type="entry name" value="RBM19_RRM5"/>
</dbReference>
<dbReference type="FunFam" id="3.30.70.330:FF:000994">
    <property type="entry name" value="RNA-binding (RRM/RBD/RNP motifs) family protein"/>
    <property type="match status" value="1"/>
</dbReference>
<feature type="compositionally biased region" description="Acidic residues" evidence="3">
    <location>
        <begin position="190"/>
        <end position="203"/>
    </location>
</feature>
<feature type="compositionally biased region" description="Basic and acidic residues" evidence="3">
    <location>
        <begin position="170"/>
        <end position="182"/>
    </location>
</feature>
<dbReference type="InterPro" id="IPR000504">
    <property type="entry name" value="RRM_dom"/>
</dbReference>
<dbReference type="InterPro" id="IPR012677">
    <property type="entry name" value="Nucleotide-bd_a/b_plait_sf"/>
</dbReference>
<dbReference type="CDD" id="cd12565">
    <property type="entry name" value="RRM1_MRD1"/>
    <property type="match status" value="1"/>
</dbReference>
<feature type="compositionally biased region" description="Polar residues" evidence="3">
    <location>
        <begin position="802"/>
        <end position="813"/>
    </location>
</feature>